<evidence type="ECO:0000256" key="2">
    <source>
        <dbReference type="ARBA" id="ARBA00010487"/>
    </source>
</evidence>
<evidence type="ECO:0000256" key="4">
    <source>
        <dbReference type="ARBA" id="ARBA00022989"/>
    </source>
</evidence>
<gene>
    <name evidence="7" type="ORF">METBIDRAFT_228236</name>
</gene>
<evidence type="ECO:0000256" key="1">
    <source>
        <dbReference type="ARBA" id="ARBA00004141"/>
    </source>
</evidence>
<feature type="transmembrane region" description="Helical" evidence="6">
    <location>
        <begin position="392"/>
        <end position="413"/>
    </location>
</feature>
<organism evidence="7 8">
    <name type="scientific">Metschnikowia bicuspidata var. bicuspidata NRRL YB-4993</name>
    <dbReference type="NCBI Taxonomy" id="869754"/>
    <lineage>
        <taxon>Eukaryota</taxon>
        <taxon>Fungi</taxon>
        <taxon>Dikarya</taxon>
        <taxon>Ascomycota</taxon>
        <taxon>Saccharomycotina</taxon>
        <taxon>Pichiomycetes</taxon>
        <taxon>Metschnikowiaceae</taxon>
        <taxon>Metschnikowia</taxon>
    </lineage>
</organism>
<dbReference type="RefSeq" id="XP_018713384.1">
    <property type="nucleotide sequence ID" value="XM_018855199.1"/>
</dbReference>
<feature type="transmembrane region" description="Helical" evidence="6">
    <location>
        <begin position="148"/>
        <end position="166"/>
    </location>
</feature>
<evidence type="ECO:0000256" key="5">
    <source>
        <dbReference type="ARBA" id="ARBA00023136"/>
    </source>
</evidence>
<proteinExistence type="inferred from homology"/>
<dbReference type="Proteomes" id="UP000092555">
    <property type="component" value="Unassembled WGS sequence"/>
</dbReference>
<dbReference type="GeneID" id="30028175"/>
<dbReference type="OrthoDB" id="203099at2759"/>
<keyword evidence="4 6" id="KW-1133">Transmembrane helix</keyword>
<dbReference type="PANTHER" id="PTHR21355">
    <property type="entry name" value="G-PROTEIN COUPLED RECEPTOR-ASSOCIATED PROTEIN LMBRD2"/>
    <property type="match status" value="1"/>
</dbReference>
<sequence>MITVILCYTSALIGSLIFLVYHINLWKYPIYYSAPLILAVYLPMSVTILLPLDYVSHTMGPIAGVQLSDKSILFLWKGTYWSTFILTWVILPILKEFYRVGNHLKLEKLKASLRRNAKFQAISLLCSVACAVYLMLEVGLTFKNLKSMIIALSHIYALVLALWLMAHGMISIPRKRWIEGNLIQNLNHYYMRVPKLVDILEDTKSEFKEDIVQVMLLKENFTDATIAGDFQFRDWILDLEAQIPDELKEAAMRQFVYSHETTINREQITELFMSNLTYKFQTHFYKLLAHSSDYDLILKRIVQLQTIIEARCSQNWDDRMNILHANGNDYLPRFSFYVQCYGIPLFARVQSSMIYLLSFIIIESEFFHSTKLSLINVITYNMGIFRHNLIQATFLLSIFMYMLFCAISSLAALKVFNMYHLVPRHSDPVSACFYGSYIARMTIPLSYNFIALFTTRKSIFEEWYGQSIHLSGLFNSMNNWIPRLLFIPIVLTSFNLYDKIKTLLGLKTDMYSWANFDDEEFDDSTYDQERQQSNRKELMIVEAKRLVQMELKRRGNQASGYNRYSRVEGSIAPPPEADAHIADSYPKALVQTQLNGNILEPGSTILSRLGETFGGFKNAVSSKFSNSRLQGDMSLQYHDYDTDADDNLIV</sequence>
<feature type="transmembrane region" description="Helical" evidence="6">
    <location>
        <begin position="30"/>
        <end position="52"/>
    </location>
</feature>
<dbReference type="Pfam" id="PF04791">
    <property type="entry name" value="LMBR1"/>
    <property type="match status" value="1"/>
</dbReference>
<dbReference type="InterPro" id="IPR051584">
    <property type="entry name" value="GPCR-associated_LMBR1"/>
</dbReference>
<feature type="transmembrane region" description="Helical" evidence="6">
    <location>
        <begin position="480"/>
        <end position="497"/>
    </location>
</feature>
<comment type="similarity">
    <text evidence="2">Belongs to the LIMR family.</text>
</comment>
<evidence type="ECO:0000313" key="8">
    <source>
        <dbReference type="Proteomes" id="UP000092555"/>
    </source>
</evidence>
<feature type="transmembrane region" description="Helical" evidence="6">
    <location>
        <begin position="6"/>
        <end position="23"/>
    </location>
</feature>
<keyword evidence="8" id="KW-1185">Reference proteome</keyword>
<name>A0A1A0HGC1_9ASCO</name>
<protein>
    <recommendedName>
        <fullName evidence="9">LMBR1-domain-containing protein</fullName>
    </recommendedName>
</protein>
<feature type="transmembrane region" description="Helical" evidence="6">
    <location>
        <begin position="79"/>
        <end position="98"/>
    </location>
</feature>
<dbReference type="GO" id="GO:0016020">
    <property type="term" value="C:membrane"/>
    <property type="evidence" value="ECO:0007669"/>
    <property type="project" value="UniProtKB-SubCell"/>
</dbReference>
<evidence type="ECO:0000256" key="3">
    <source>
        <dbReference type="ARBA" id="ARBA00022692"/>
    </source>
</evidence>
<feature type="transmembrane region" description="Helical" evidence="6">
    <location>
        <begin position="119"/>
        <end position="136"/>
    </location>
</feature>
<dbReference type="PANTHER" id="PTHR21355:SF0">
    <property type="entry name" value="G-PROTEIN COUPLED RECEPTOR-ASSOCIATED PROTEIN LMBRD2"/>
    <property type="match status" value="1"/>
</dbReference>
<reference evidence="7 8" key="1">
    <citation type="submission" date="2016-05" db="EMBL/GenBank/DDBJ databases">
        <title>Comparative genomics of biotechnologically important yeasts.</title>
        <authorList>
            <consortium name="DOE Joint Genome Institute"/>
            <person name="Riley R."/>
            <person name="Haridas S."/>
            <person name="Wolfe K.H."/>
            <person name="Lopes M.R."/>
            <person name="Hittinger C.T."/>
            <person name="Goker M."/>
            <person name="Salamov A."/>
            <person name="Wisecaver J."/>
            <person name="Long T.M."/>
            <person name="Aerts A.L."/>
            <person name="Barry K."/>
            <person name="Choi C."/>
            <person name="Clum A."/>
            <person name="Coughlan A.Y."/>
            <person name="Deshpande S."/>
            <person name="Douglass A.P."/>
            <person name="Hanson S.J."/>
            <person name="Klenk H.-P."/>
            <person name="LaButti K."/>
            <person name="Lapidus A."/>
            <person name="Lindquist E."/>
            <person name="Lipzen A."/>
            <person name="Meier-kolthoff J.P."/>
            <person name="Ohm R.A."/>
            <person name="Otillar R.P."/>
            <person name="Pangilinan J."/>
            <person name="Peng Y."/>
            <person name="Rokas A."/>
            <person name="Rosa C.A."/>
            <person name="Scheuner C."/>
            <person name="Sibirny A.A."/>
            <person name="Slot J.C."/>
            <person name="Stielow J.B."/>
            <person name="Sun H."/>
            <person name="Kurtzman C.P."/>
            <person name="Blackwell M."/>
            <person name="Grigoriev I.V."/>
            <person name="Jeffries T.W."/>
        </authorList>
    </citation>
    <scope>NUCLEOTIDE SEQUENCE [LARGE SCALE GENOMIC DNA]</scope>
    <source>
        <strain evidence="7 8">NRRL YB-4993</strain>
    </source>
</reference>
<comment type="subcellular location">
    <subcellularLocation>
        <location evidence="1">Membrane</location>
        <topology evidence="1">Multi-pass membrane protein</topology>
    </subcellularLocation>
</comment>
<dbReference type="AlphaFoldDB" id="A0A1A0HGC1"/>
<evidence type="ECO:0000313" key="7">
    <source>
        <dbReference type="EMBL" id="OBA22903.1"/>
    </source>
</evidence>
<dbReference type="InterPro" id="IPR006876">
    <property type="entry name" value="LMBR1-like_membr_prot"/>
</dbReference>
<keyword evidence="5 6" id="KW-0472">Membrane</keyword>
<accession>A0A1A0HGC1</accession>
<dbReference type="EMBL" id="LXTC01000001">
    <property type="protein sequence ID" value="OBA22903.1"/>
    <property type="molecule type" value="Genomic_DNA"/>
</dbReference>
<evidence type="ECO:0000256" key="6">
    <source>
        <dbReference type="SAM" id="Phobius"/>
    </source>
</evidence>
<keyword evidence="3 6" id="KW-0812">Transmembrane</keyword>
<comment type="caution">
    <text evidence="7">The sequence shown here is derived from an EMBL/GenBank/DDBJ whole genome shotgun (WGS) entry which is preliminary data.</text>
</comment>
<evidence type="ECO:0008006" key="9">
    <source>
        <dbReference type="Google" id="ProtNLM"/>
    </source>
</evidence>